<dbReference type="Proteomes" id="UP000189739">
    <property type="component" value="Unassembled WGS sequence"/>
</dbReference>
<sequence>MESLSPNIFVADITKTIEFYKILGFEVAMSVPEEGPDFVWVMMVKGSVTMMFQTMESLGEELPEINRSNGGSLLLYIKLSGIRAFFEDIKEKVTVLKGLEKTFYGATEFSVLDNNGYVLTFAEDEAE</sequence>
<gene>
    <name evidence="2" type="ORF">BC343_23860</name>
</gene>
<dbReference type="SUPFAM" id="SSF54593">
    <property type="entry name" value="Glyoxalase/Bleomycin resistance protein/Dihydroxybiphenyl dioxygenase"/>
    <property type="match status" value="1"/>
</dbReference>
<dbReference type="RefSeq" id="WP_078347442.1">
    <property type="nucleotide sequence ID" value="NZ_MBTF01000005.1"/>
</dbReference>
<evidence type="ECO:0000313" key="3">
    <source>
        <dbReference type="Proteomes" id="UP000189739"/>
    </source>
</evidence>
<dbReference type="AlphaFoldDB" id="A0A1S9PIH9"/>
<dbReference type="InterPro" id="IPR004360">
    <property type="entry name" value="Glyas_Fos-R_dOase_dom"/>
</dbReference>
<dbReference type="Pfam" id="PF00903">
    <property type="entry name" value="Glyoxalase"/>
    <property type="match status" value="1"/>
</dbReference>
<evidence type="ECO:0000259" key="1">
    <source>
        <dbReference type="Pfam" id="PF00903"/>
    </source>
</evidence>
<dbReference type="STRING" id="1792845.BC343_23860"/>
<accession>A0A1S9PIH9</accession>
<reference evidence="2 3" key="1">
    <citation type="submission" date="2016-07" db="EMBL/GenBank/DDBJ databases">
        <title>Genomic analysis of zinc-resistant bacterium Mucilaginibacter pedocola TBZ30.</title>
        <authorList>
            <person name="Huang J."/>
            <person name="Tang J."/>
        </authorList>
    </citation>
    <scope>NUCLEOTIDE SEQUENCE [LARGE SCALE GENOMIC DNA]</scope>
    <source>
        <strain evidence="2 3">TBZ30</strain>
    </source>
</reference>
<feature type="domain" description="Glyoxalase/fosfomycin resistance/dioxygenase" evidence="1">
    <location>
        <begin position="7"/>
        <end position="120"/>
    </location>
</feature>
<comment type="caution">
    <text evidence="2">The sequence shown here is derived from an EMBL/GenBank/DDBJ whole genome shotgun (WGS) entry which is preliminary data.</text>
</comment>
<proteinExistence type="predicted"/>
<dbReference type="EMBL" id="MBTF01000005">
    <property type="protein sequence ID" value="OOQ60742.1"/>
    <property type="molecule type" value="Genomic_DNA"/>
</dbReference>
<dbReference type="OrthoDB" id="66829at2"/>
<evidence type="ECO:0000313" key="2">
    <source>
        <dbReference type="EMBL" id="OOQ60742.1"/>
    </source>
</evidence>
<name>A0A1S9PIH9_9SPHI</name>
<dbReference type="InterPro" id="IPR029068">
    <property type="entry name" value="Glyas_Bleomycin-R_OHBP_Dase"/>
</dbReference>
<protein>
    <submittedName>
        <fullName evidence="2">Glyoxalase</fullName>
    </submittedName>
</protein>
<organism evidence="2 3">
    <name type="scientific">Mucilaginibacter pedocola</name>
    <dbReference type="NCBI Taxonomy" id="1792845"/>
    <lineage>
        <taxon>Bacteria</taxon>
        <taxon>Pseudomonadati</taxon>
        <taxon>Bacteroidota</taxon>
        <taxon>Sphingobacteriia</taxon>
        <taxon>Sphingobacteriales</taxon>
        <taxon>Sphingobacteriaceae</taxon>
        <taxon>Mucilaginibacter</taxon>
    </lineage>
</organism>
<dbReference type="Gene3D" id="3.10.180.10">
    <property type="entry name" value="2,3-Dihydroxybiphenyl 1,2-Dioxygenase, domain 1"/>
    <property type="match status" value="1"/>
</dbReference>
<keyword evidence="3" id="KW-1185">Reference proteome</keyword>